<dbReference type="EMBL" id="JAAATX020000004">
    <property type="protein sequence ID" value="MBU9697524.1"/>
    <property type="molecule type" value="Genomic_DNA"/>
</dbReference>
<keyword evidence="4" id="KW-1185">Reference proteome</keyword>
<evidence type="ECO:0000256" key="1">
    <source>
        <dbReference type="SAM" id="MobiDB-lite"/>
    </source>
</evidence>
<name>A0ABS6J190_9RHOB</name>
<dbReference type="SMART" id="SM00858">
    <property type="entry name" value="SAF"/>
    <property type="match status" value="1"/>
</dbReference>
<protein>
    <submittedName>
        <fullName evidence="3">Flp pilus assembly protein CpaB</fullName>
    </submittedName>
</protein>
<feature type="domain" description="SAF" evidence="2">
    <location>
        <begin position="42"/>
        <end position="111"/>
    </location>
</feature>
<evidence type="ECO:0000313" key="4">
    <source>
        <dbReference type="Proteomes" id="UP000731907"/>
    </source>
</evidence>
<feature type="region of interest" description="Disordered" evidence="1">
    <location>
        <begin position="251"/>
        <end position="310"/>
    </location>
</feature>
<organism evidence="3 4">
    <name type="scientific">Paragemmobacter amnigenus</name>
    <dbReference type="NCBI Taxonomy" id="2852097"/>
    <lineage>
        <taxon>Bacteria</taxon>
        <taxon>Pseudomonadati</taxon>
        <taxon>Pseudomonadota</taxon>
        <taxon>Alphaproteobacteria</taxon>
        <taxon>Rhodobacterales</taxon>
        <taxon>Paracoccaceae</taxon>
        <taxon>Paragemmobacter</taxon>
    </lineage>
</organism>
<dbReference type="NCBIfam" id="TIGR03177">
    <property type="entry name" value="pilus_cpaB"/>
    <property type="match status" value="1"/>
</dbReference>
<evidence type="ECO:0000313" key="3">
    <source>
        <dbReference type="EMBL" id="MBU9697524.1"/>
    </source>
</evidence>
<dbReference type="InterPro" id="IPR031571">
    <property type="entry name" value="RcpC_dom"/>
</dbReference>
<dbReference type="InterPro" id="IPR013974">
    <property type="entry name" value="SAF"/>
</dbReference>
<dbReference type="InterPro" id="IPR017592">
    <property type="entry name" value="Pilus_assmbl_Flp-typ_CpaB"/>
</dbReference>
<dbReference type="CDD" id="cd11614">
    <property type="entry name" value="SAF_CpaB_FlgA_like"/>
    <property type="match status" value="1"/>
</dbReference>
<dbReference type="Proteomes" id="UP000731907">
    <property type="component" value="Unassembled WGS sequence"/>
</dbReference>
<comment type="caution">
    <text evidence="3">The sequence shown here is derived from an EMBL/GenBank/DDBJ whole genome shotgun (WGS) entry which is preliminary data.</text>
</comment>
<dbReference type="Pfam" id="PF08666">
    <property type="entry name" value="SAF"/>
    <property type="match status" value="1"/>
</dbReference>
<dbReference type="Pfam" id="PF16976">
    <property type="entry name" value="RcpC"/>
    <property type="match status" value="1"/>
</dbReference>
<dbReference type="RefSeq" id="WP_161761572.1">
    <property type="nucleotide sequence ID" value="NZ_JAAATX020000004.1"/>
</dbReference>
<feature type="compositionally biased region" description="Low complexity" evidence="1">
    <location>
        <begin position="267"/>
        <end position="305"/>
    </location>
</feature>
<accession>A0ABS6J190</accession>
<gene>
    <name evidence="3" type="primary">cpaB</name>
    <name evidence="3" type="ORF">GU927_006655</name>
</gene>
<reference evidence="3 4" key="1">
    <citation type="submission" date="2021-06" db="EMBL/GenBank/DDBJ databases">
        <title>Rhodobacteraceae bacterium strain HSP-20.</title>
        <authorList>
            <person name="Chen W.-M."/>
        </authorList>
    </citation>
    <scope>NUCLEOTIDE SEQUENCE [LARGE SCALE GENOMIC DNA]</scope>
    <source>
        <strain evidence="3 4">HSP-20</strain>
    </source>
</reference>
<proteinExistence type="predicted"/>
<sequence>MRRSRILLLAVLSGLGTLGLMQYARMAQQQVAQEETVAPTTSQVLVFAGDLARGTLVDGSSLRWQEQLISAVPAGAITATRPDARFPDGVTGKLLRRDVLAGEPVNAGVFVDGPAGFMSLTLQPGMRAVGLAVTPQKLAGGFILPDDRVDVIHTVDGDFDGDGRASSYSQTILKNVRVLAVGTTPSGRVTNRTAGEQAEEDGTQSDVTLDGETVTLELGEAEAAVLFSAMASGQISLALRALEDSEPSGIASILGFEQGPGAPTPEPAMAAEPAAPAVAEPAAAQTQEPTPTAAPAPTATAASAAEPEKVTVRLIEGGNERLVEILTGGETR</sequence>
<evidence type="ECO:0000259" key="2">
    <source>
        <dbReference type="SMART" id="SM00858"/>
    </source>
</evidence>